<keyword evidence="2" id="KW-1133">Transmembrane helix</keyword>
<dbReference type="AlphaFoldDB" id="A0A6C0K0K0"/>
<accession>A0A6C0K0K0</accession>
<evidence type="ECO:0000256" key="2">
    <source>
        <dbReference type="SAM" id="Phobius"/>
    </source>
</evidence>
<keyword evidence="2" id="KW-0812">Transmembrane</keyword>
<feature type="compositionally biased region" description="Low complexity" evidence="1">
    <location>
        <begin position="224"/>
        <end position="243"/>
    </location>
</feature>
<name>A0A6C0K0K0_9ZZZZ</name>
<proteinExistence type="predicted"/>
<feature type="transmembrane region" description="Helical" evidence="2">
    <location>
        <begin position="80"/>
        <end position="101"/>
    </location>
</feature>
<sequence>MALKAYRLAKNSISLTLFLKEQLDMGDRYATYSLNAARPSGAIHKASKVPHTSHTNPQHTGFLGPEPTGYSRYISRFFQYSFYLTIICLLSFVLLIVLQFMGFKTFSLLPDDGGLITVPLLPTNRQVSFPKGLMAANASANFLHTVPSNYTISFDVFIQSNFVDPSIPRVLLYRALSPVILTSSDTTIGRIANKMPQTNFILYLDPYTNDLMANVYVMPSDALSGSPSGSPSGTPSGSPSGSSVRVISMPSIKNVPIKTPFRITMMLSDILLEVYINGDLQKSVPLIGGSPITVPSNSNFYGPPSIVGQSVAISNLSFWNTPLSSHSIRTYGKEAFNSTVFTN</sequence>
<keyword evidence="2" id="KW-0472">Membrane</keyword>
<evidence type="ECO:0000256" key="1">
    <source>
        <dbReference type="SAM" id="MobiDB-lite"/>
    </source>
</evidence>
<dbReference type="EMBL" id="MN740739">
    <property type="protein sequence ID" value="QHU09574.1"/>
    <property type="molecule type" value="Genomic_DNA"/>
</dbReference>
<organism evidence="3">
    <name type="scientific">viral metagenome</name>
    <dbReference type="NCBI Taxonomy" id="1070528"/>
    <lineage>
        <taxon>unclassified sequences</taxon>
        <taxon>metagenomes</taxon>
        <taxon>organismal metagenomes</taxon>
    </lineage>
</organism>
<feature type="region of interest" description="Disordered" evidence="1">
    <location>
        <begin position="224"/>
        <end position="244"/>
    </location>
</feature>
<reference evidence="3" key="1">
    <citation type="journal article" date="2020" name="Nature">
        <title>Giant virus diversity and host interactions through global metagenomics.</title>
        <authorList>
            <person name="Schulz F."/>
            <person name="Roux S."/>
            <person name="Paez-Espino D."/>
            <person name="Jungbluth S."/>
            <person name="Walsh D.A."/>
            <person name="Denef V.J."/>
            <person name="McMahon K.D."/>
            <person name="Konstantinidis K.T."/>
            <person name="Eloe-Fadrosh E.A."/>
            <person name="Kyrpides N.C."/>
            <person name="Woyke T."/>
        </authorList>
    </citation>
    <scope>NUCLEOTIDE SEQUENCE</scope>
    <source>
        <strain evidence="3">GVMAG-S-1101164-105</strain>
    </source>
</reference>
<evidence type="ECO:0000313" key="3">
    <source>
        <dbReference type="EMBL" id="QHU09574.1"/>
    </source>
</evidence>
<protein>
    <submittedName>
        <fullName evidence="3">Uncharacterized protein</fullName>
    </submittedName>
</protein>